<comment type="cofactor">
    <cofactor evidence="2">
        <name>Mg(2+)</name>
        <dbReference type="ChEBI" id="CHEBI:18420"/>
    </cofactor>
</comment>
<keyword evidence="8" id="KW-0378">Hydrolase</keyword>
<comment type="cofactor">
    <cofactor evidence="1">
        <name>Co(2+)</name>
        <dbReference type="ChEBI" id="CHEBI:48828"/>
    </cofactor>
</comment>
<keyword evidence="5 10" id="KW-0031">Aminopeptidase</keyword>
<reference evidence="10 11" key="1">
    <citation type="submission" date="2020-11" db="EMBL/GenBank/DDBJ databases">
        <title>Closed and high quality bacterial genomes of the OMM12 community.</title>
        <authorList>
            <person name="Marbouty M."/>
            <person name="Lamy-Besnier Q."/>
            <person name="Debarbieux L."/>
            <person name="Koszul R."/>
        </authorList>
    </citation>
    <scope>NUCLEOTIDE SEQUENCE [LARGE SCALE GENOMIC DNA]</scope>
    <source>
        <strain evidence="10 11">KB18</strain>
    </source>
</reference>
<comment type="cofactor">
    <cofactor evidence="3">
        <name>Zn(2+)</name>
        <dbReference type="ChEBI" id="CHEBI:29105"/>
    </cofactor>
</comment>
<comment type="similarity">
    <text evidence="4">Belongs to the peptidase M29 family.</text>
</comment>
<dbReference type="Proteomes" id="UP000596035">
    <property type="component" value="Chromosome"/>
</dbReference>
<dbReference type="GO" id="GO:0008237">
    <property type="term" value="F:metallopeptidase activity"/>
    <property type="evidence" value="ECO:0007669"/>
    <property type="project" value="UniProtKB-KW"/>
</dbReference>
<dbReference type="RefSeq" id="WP_066534201.1">
    <property type="nucleotide sequence ID" value="NZ_CP021422.1"/>
</dbReference>
<evidence type="ECO:0000256" key="2">
    <source>
        <dbReference type="ARBA" id="ARBA00001946"/>
    </source>
</evidence>
<dbReference type="InterPro" id="IPR035097">
    <property type="entry name" value="M29_N-terminal"/>
</dbReference>
<keyword evidence="9" id="KW-0482">Metalloprotease</keyword>
<dbReference type="Pfam" id="PF02073">
    <property type="entry name" value="Peptidase_M29"/>
    <property type="match status" value="1"/>
</dbReference>
<dbReference type="InterPro" id="IPR000787">
    <property type="entry name" value="Peptidase_M29"/>
</dbReference>
<dbReference type="Gene3D" id="3.40.1830.10">
    <property type="entry name" value="Thermophilic metalloprotease (M29)"/>
    <property type="match status" value="1"/>
</dbReference>
<dbReference type="GO" id="GO:0046872">
    <property type="term" value="F:metal ion binding"/>
    <property type="evidence" value="ECO:0007669"/>
    <property type="project" value="UniProtKB-KW"/>
</dbReference>
<evidence type="ECO:0000256" key="5">
    <source>
        <dbReference type="ARBA" id="ARBA00022438"/>
    </source>
</evidence>
<evidence type="ECO:0000313" key="10">
    <source>
        <dbReference type="EMBL" id="QQR29619.1"/>
    </source>
</evidence>
<dbReference type="PANTHER" id="PTHR34448:SF3">
    <property type="entry name" value="AMINOPEPTIDASE AMPS"/>
    <property type="match status" value="1"/>
</dbReference>
<dbReference type="GO" id="GO:0004177">
    <property type="term" value="F:aminopeptidase activity"/>
    <property type="evidence" value="ECO:0007669"/>
    <property type="project" value="UniProtKB-KW"/>
</dbReference>
<dbReference type="PRINTS" id="PR00919">
    <property type="entry name" value="THERMOPTASE"/>
</dbReference>
<sequence length="397" mass="44603">MDLEKMKRKYAYTLARVGLNVQKGQTVLVEAAVEGWEFTSIFAEECYKLGAGNVVVHYLDLPNMKVGAQYRADEDVRRVEDWEYAMHQGYLDNGACYVRLEGVNPRLMEDVSEKNSNAIFAHVDAVRNIMRRASREKHCQWLIAMVPTIQWAEYILDKTGEEALNELWEILLKLCYITEDNDVVKTWEEKGRRNAERGRAVDALKLTKLHYTASNGTDLTVGLTPWSKFGHDDSDLPAGQVPFNANIPSEEIFTTPDKFGTNGIVYASRPLLLGGKSIENFGFRFEKGKVVEVLADEGKEMLEALINTDENAGYLGEAALVEYHSPISMSGLVYYTTLIDENASCHLALGRGFGQRPEFNDSTIHVDFMIGTPDLCIVGTTEDGREVDIFRDGDFAL</sequence>
<dbReference type="PANTHER" id="PTHR34448">
    <property type="entry name" value="AMINOPEPTIDASE"/>
    <property type="match status" value="1"/>
</dbReference>
<evidence type="ECO:0000256" key="1">
    <source>
        <dbReference type="ARBA" id="ARBA00001941"/>
    </source>
</evidence>
<keyword evidence="7" id="KW-0479">Metal-binding</keyword>
<organism evidence="10 11">
    <name type="scientific">Acutalibacter muris</name>
    <dbReference type="NCBI Taxonomy" id="1796620"/>
    <lineage>
        <taxon>Bacteria</taxon>
        <taxon>Bacillati</taxon>
        <taxon>Bacillota</taxon>
        <taxon>Clostridia</taxon>
        <taxon>Eubacteriales</taxon>
        <taxon>Acutalibacteraceae</taxon>
        <taxon>Acutalibacter</taxon>
    </lineage>
</organism>
<name>A0AA92L5Z7_9FIRM</name>
<dbReference type="EMBL" id="CP065321">
    <property type="protein sequence ID" value="QQR29619.1"/>
    <property type="molecule type" value="Genomic_DNA"/>
</dbReference>
<gene>
    <name evidence="10" type="ORF">I5Q82_16520</name>
</gene>
<evidence type="ECO:0000256" key="7">
    <source>
        <dbReference type="ARBA" id="ARBA00022723"/>
    </source>
</evidence>
<evidence type="ECO:0000256" key="9">
    <source>
        <dbReference type="ARBA" id="ARBA00023049"/>
    </source>
</evidence>
<keyword evidence="6" id="KW-0645">Protease</keyword>
<dbReference type="GO" id="GO:0006508">
    <property type="term" value="P:proteolysis"/>
    <property type="evidence" value="ECO:0007669"/>
    <property type="project" value="UniProtKB-KW"/>
</dbReference>
<evidence type="ECO:0000313" key="11">
    <source>
        <dbReference type="Proteomes" id="UP000596035"/>
    </source>
</evidence>
<proteinExistence type="inferred from homology"/>
<evidence type="ECO:0000256" key="3">
    <source>
        <dbReference type="ARBA" id="ARBA00001947"/>
    </source>
</evidence>
<dbReference type="AlphaFoldDB" id="A0AA92L5Z7"/>
<dbReference type="SUPFAM" id="SSF144052">
    <property type="entry name" value="Thermophilic metalloprotease-like"/>
    <property type="match status" value="1"/>
</dbReference>
<evidence type="ECO:0000256" key="4">
    <source>
        <dbReference type="ARBA" id="ARBA00008236"/>
    </source>
</evidence>
<protein>
    <submittedName>
        <fullName evidence="10">Aminopeptidase</fullName>
    </submittedName>
</protein>
<evidence type="ECO:0000256" key="8">
    <source>
        <dbReference type="ARBA" id="ARBA00022801"/>
    </source>
</evidence>
<accession>A0AA92L5Z7</accession>
<dbReference type="InterPro" id="IPR052170">
    <property type="entry name" value="M29_Exopeptidase"/>
</dbReference>
<evidence type="ECO:0000256" key="6">
    <source>
        <dbReference type="ARBA" id="ARBA00022670"/>
    </source>
</evidence>